<dbReference type="GO" id="GO:0005829">
    <property type="term" value="C:cytosol"/>
    <property type="evidence" value="ECO:0007669"/>
    <property type="project" value="TreeGrafter"/>
</dbReference>
<proteinExistence type="inferred from homology"/>
<comment type="subcellular location">
    <subcellularLocation>
        <location evidence="2">Cytoplasm</location>
    </subcellularLocation>
    <subcellularLocation>
        <location evidence="1">Nucleus speckle</location>
    </subcellularLocation>
</comment>
<keyword evidence="4" id="KW-0963">Cytoplasm</keyword>
<evidence type="ECO:0000313" key="12">
    <source>
        <dbReference type="EMBL" id="ESK98482.1"/>
    </source>
</evidence>
<evidence type="ECO:0000256" key="3">
    <source>
        <dbReference type="ARBA" id="ARBA00005739"/>
    </source>
</evidence>
<evidence type="ECO:0000256" key="2">
    <source>
        <dbReference type="ARBA" id="ARBA00004496"/>
    </source>
</evidence>
<dbReference type="InterPro" id="IPR016024">
    <property type="entry name" value="ARM-type_fold"/>
</dbReference>
<accession>V2XXJ1</accession>
<dbReference type="GO" id="GO:0070628">
    <property type="term" value="F:proteasome binding"/>
    <property type="evidence" value="ECO:0007669"/>
    <property type="project" value="InterPro"/>
</dbReference>
<gene>
    <name evidence="12" type="ORF">Moror_232</name>
</gene>
<dbReference type="InterPro" id="IPR032430">
    <property type="entry name" value="Blm10_mid"/>
</dbReference>
<dbReference type="KEGG" id="mrr:Moror_232"/>
<dbReference type="HOGENOM" id="CLU_000772_3_0_1"/>
<evidence type="ECO:0000259" key="10">
    <source>
        <dbReference type="Pfam" id="PF16507"/>
    </source>
</evidence>
<dbReference type="Gene3D" id="1.25.10.10">
    <property type="entry name" value="Leucine-rich Repeat Variant"/>
    <property type="match status" value="1"/>
</dbReference>
<dbReference type="Pfam" id="PF16507">
    <property type="entry name" value="HEAT_PSME4_mid"/>
    <property type="match status" value="1"/>
</dbReference>
<dbReference type="Proteomes" id="UP000017559">
    <property type="component" value="Unassembled WGS sequence"/>
</dbReference>
<dbReference type="EMBL" id="AWSO01000002">
    <property type="protein sequence ID" value="ESK98482.1"/>
    <property type="molecule type" value="Genomic_DNA"/>
</dbReference>
<sequence>MTPDISTLSLYDPGPLSDVQTNGNGIHSEETDDRYMQKLKNYAKSVPYSIEPHSKMMKMLHFIMLRIAQCIDAKDYEVGFLQWDSMLTYWSMLKYPIPKDKRIALAKIYFHVSVTPGMPAQVIATCADGFKLLAQSTKKITVSDMRLPWRPIYDILKEDLFLDRRQFEYTQLSWCMGYIAENSRRFFHPAAINDMLSTFLPLLNGTQLDTILSSQYYLLSFLPLSHPQSYLPMLFRMWESINSYMYDERMLHFLAKLAETHVSPEVSDPRKIAEIPDDEVSHGETRPQWSKDEARDDFWPGLYKDVGIFTEHEWSLLMCKCLASMEIPLADAGSLTTGPSADNQAGFEIGRLPKPSWRIPSLARIIVYSMAPDGIPAPPSTAPTPFFTPLPSGMNTPSIHTSTLKDYLSAPLGKGVQANRKTYIAGSRALDSLVRFIASIQDFFHVSNSGSWTTDLSAFIKYIVYDFNRRWHEERQPDCETPMNRRLTRAMKRELVKSLRTVCLLAMFSQDSTTVSNIQSCLKSMSVMEPDLILYPILERAVPSLEALVETQRTIAVIKALGAIAPALVSRDVYYGGAKHLVPILELLIPGIDLNDPSKTLCTTAFLVEISQYIKFGDLNNGEDHSSSYQDTGSSTKRTEYKLPSFSLEADSLGYSADTTEPKLTEEEEDTLLRDTTASFADWITNFIRRVIQLMENLPEEGPSGSSGGATEIQVVNAVAGACNQICVHLSEPLYDLVLNMVFDYASTNVRSNAVRAIHQLVECIANANPEKTLARFLPFCERNIRVELENGASSLRTTSSSRPIPSDATLHWNLAILRGTVYNDGRAVLKYKDTFLSLLKLLHAKTYSKRGFSWTGKLLSSMLLTLTHTYPLENKFVNPDEWNSEEFRWNHHRHWGKLYAPDEVTISWHVPNNEEIDFAIQVFRELIEPTLQRLEQLLQPGIVRDSDWRNDFCRHLSLVRNAFSGVPTLLKEYISTEDAYTAAQTSDILDEIPEMIASLEPLNTGFCLTDPADERYRYMSALRKRFGRFLHEASVSLRQQGAENTVDAVQMLLRSIKTYMMEYGDSRDGYFVNQDQYISAKNVARQYAQQKVWPRAVYVRRARYYHAARLRWNSIERLRGPLEDSLIDDVTEWSMWHYAVVRIASQSLLENLCSEYDGVRRRALPLLYSALERKREVDDDRMKGALWTLNLPSFGKHAVSEPKLATDLFVKLLGCQHNEKPSIQNCVSVVSDTCLGAFTEPNYLVYEIPTPTVDKIVQNVLDSLDANVKDRALIEKCRHNRIYRTRSYNEAAERTIAEVMKIGKSADTHWRYCIVALRCLRTLTRRDRPLSPSQITYFLERVHDSHPTMRYYAQRAVMKSTRNIKLRTYCSDSADLYKGRNHNPLQVKIEVNASHAVTQRYLNGFRVSVNLDSMPGDQLYLDKNPQGWCAWSNSINLYHAPHPSESTFLWEQASEDAIAAARKIAMDPSFWKKLSSYLSEETHDTMMTQDNVSCVKSIFQILEDAPFEVLRPELEALLADKEPDKQRAAAELLAGVINGSKHWPLEKQKTVWKWYRPYIKKIFGINLKSDNVTIWTSFLEYLFYNKDPRRIQPLFEHILDMYKNLDYNTELSFDAIKVLSLFRACYEQLGWKFHAWIDEVTERCWAEIHSEHEDVRAYIAEMLAFGDKIKWQPRPSIPNAESFVKECRVATSSFDIMGMRGTYHKQKVADLANNFKEWSRARVPGVRAFQSDYDRAGITVCKWLFQSLHDTNAISVFDYILPLMPELFRFTDLSDNDDLSYRANLLLVRMCAVSPPRILINPILDAIFDAIQSSPSWRIRLKALPLVQIFYFRQFFLINDLKITEILEVVCKCLDDEVVEVREMAATTLSGILRLSPRSSVLTLKKRFIRLAKNSRIPDRQDPTYNKCIRQRHAAILGICALVESYPYTVEKWMPDLLTNVLAEYTYDPIPISTTVRKCARNFKKTHQDTWHEDSKRFDDSQLAALSTLLTGSSYYA</sequence>
<keyword evidence="13" id="KW-1185">Reference proteome</keyword>
<dbReference type="PANTHER" id="PTHR32170:SF3">
    <property type="entry name" value="PROTEASOME ACTIVATOR COMPLEX SUBUNIT 4"/>
    <property type="match status" value="1"/>
</dbReference>
<dbReference type="InterPro" id="IPR055455">
    <property type="entry name" value="HEAT_PSME4"/>
</dbReference>
<keyword evidence="8" id="KW-0539">Nucleus</keyword>
<keyword evidence="6" id="KW-0227">DNA damage</keyword>
<evidence type="ECO:0000256" key="5">
    <source>
        <dbReference type="ARBA" id="ARBA00022737"/>
    </source>
</evidence>
<evidence type="ECO:0000259" key="9">
    <source>
        <dbReference type="Pfam" id="PF11919"/>
    </source>
</evidence>
<feature type="domain" description="Proteasome activator complex subunit 4 C-terminal" evidence="9">
    <location>
        <begin position="1911"/>
        <end position="1998"/>
    </location>
</feature>
<keyword evidence="7" id="KW-0234">DNA repair</keyword>
<organism evidence="12 13">
    <name type="scientific">Moniliophthora roreri (strain MCA 2997)</name>
    <name type="common">Cocoa frosty pod rot fungus</name>
    <name type="synonym">Crinipellis roreri</name>
    <dbReference type="NCBI Taxonomy" id="1381753"/>
    <lineage>
        <taxon>Eukaryota</taxon>
        <taxon>Fungi</taxon>
        <taxon>Dikarya</taxon>
        <taxon>Basidiomycota</taxon>
        <taxon>Agaricomycotina</taxon>
        <taxon>Agaricomycetes</taxon>
        <taxon>Agaricomycetidae</taxon>
        <taxon>Agaricales</taxon>
        <taxon>Marasmiineae</taxon>
        <taxon>Marasmiaceae</taxon>
        <taxon>Moniliophthora</taxon>
    </lineage>
</organism>
<evidence type="ECO:0000256" key="7">
    <source>
        <dbReference type="ARBA" id="ARBA00023204"/>
    </source>
</evidence>
<evidence type="ECO:0000256" key="1">
    <source>
        <dbReference type="ARBA" id="ARBA00004324"/>
    </source>
</evidence>
<name>V2XXJ1_MONRO</name>
<keyword evidence="5" id="KW-0677">Repeat</keyword>
<dbReference type="OrthoDB" id="17907at2759"/>
<dbReference type="Pfam" id="PF23096">
    <property type="entry name" value="HEAT_PSME4"/>
    <property type="match status" value="1"/>
</dbReference>
<dbReference type="GO" id="GO:0016504">
    <property type="term" value="F:peptidase activator activity"/>
    <property type="evidence" value="ECO:0007669"/>
    <property type="project" value="InterPro"/>
</dbReference>
<evidence type="ECO:0000313" key="13">
    <source>
        <dbReference type="Proteomes" id="UP000017559"/>
    </source>
</evidence>
<evidence type="ECO:0000256" key="6">
    <source>
        <dbReference type="ARBA" id="ARBA00022763"/>
    </source>
</evidence>
<feature type="domain" description="Proteasome activator Blm10 middle HEAT repeats region" evidence="10">
    <location>
        <begin position="433"/>
        <end position="971"/>
    </location>
</feature>
<evidence type="ECO:0000256" key="8">
    <source>
        <dbReference type="ARBA" id="ARBA00023242"/>
    </source>
</evidence>
<dbReference type="PANTHER" id="PTHR32170">
    <property type="entry name" value="PROTEASOME ACTIVATOR COMPLEX SUBUNIT 4"/>
    <property type="match status" value="1"/>
</dbReference>
<dbReference type="SUPFAM" id="SSF48371">
    <property type="entry name" value="ARM repeat"/>
    <property type="match status" value="2"/>
</dbReference>
<evidence type="ECO:0000259" key="11">
    <source>
        <dbReference type="Pfam" id="PF23096"/>
    </source>
</evidence>
<dbReference type="GO" id="GO:0006281">
    <property type="term" value="P:DNA repair"/>
    <property type="evidence" value="ECO:0007669"/>
    <property type="project" value="UniProtKB-KW"/>
</dbReference>
<comment type="similarity">
    <text evidence="3">Belongs to the BLM10 family.</text>
</comment>
<evidence type="ECO:0000256" key="4">
    <source>
        <dbReference type="ARBA" id="ARBA00022490"/>
    </source>
</evidence>
<feature type="domain" description="Proteasome activator complex subunit 4-like HEAT repeat-like" evidence="11">
    <location>
        <begin position="1420"/>
        <end position="1616"/>
    </location>
</feature>
<dbReference type="InterPro" id="IPR021843">
    <property type="entry name" value="PSME4_C"/>
</dbReference>
<dbReference type="GO" id="GO:0016607">
    <property type="term" value="C:nuclear speck"/>
    <property type="evidence" value="ECO:0007669"/>
    <property type="project" value="UniProtKB-SubCell"/>
</dbReference>
<protein>
    <submittedName>
        <fullName evidence="12">Membrane protein</fullName>
    </submittedName>
</protein>
<dbReference type="InterPro" id="IPR035309">
    <property type="entry name" value="PSME4"/>
</dbReference>
<dbReference type="GO" id="GO:0010499">
    <property type="term" value="P:proteasomal ubiquitin-independent protein catabolic process"/>
    <property type="evidence" value="ECO:0007669"/>
    <property type="project" value="TreeGrafter"/>
</dbReference>
<dbReference type="InterPro" id="IPR011989">
    <property type="entry name" value="ARM-like"/>
</dbReference>
<comment type="caution">
    <text evidence="12">The sequence shown here is derived from an EMBL/GenBank/DDBJ whole genome shotgun (WGS) entry which is preliminary data.</text>
</comment>
<dbReference type="Pfam" id="PF11919">
    <property type="entry name" value="PSME4_C"/>
    <property type="match status" value="1"/>
</dbReference>
<reference evidence="12 13" key="1">
    <citation type="journal article" date="2014" name="BMC Genomics">
        <title>Genome and secretome analysis of the hemibiotrophic fungal pathogen, Moniliophthora roreri, which causes frosty pod rot disease of cacao: mechanisms of the biotrophic and necrotrophic phases.</title>
        <authorList>
            <person name="Meinhardt L.W."/>
            <person name="Costa G.G.L."/>
            <person name="Thomazella D.P.T."/>
            <person name="Teixeira P.J.P.L."/>
            <person name="Carazzolle M.F."/>
            <person name="Schuster S.C."/>
            <person name="Carlson J.E."/>
            <person name="Guiltinan M.J."/>
            <person name="Mieczkowski P."/>
            <person name="Farmer A."/>
            <person name="Ramaraj T."/>
            <person name="Crozier J."/>
            <person name="Davis R.E."/>
            <person name="Shao J."/>
            <person name="Melnick R.L."/>
            <person name="Pereira G.A.G."/>
            <person name="Bailey B.A."/>
        </authorList>
    </citation>
    <scope>NUCLEOTIDE SEQUENCE [LARGE SCALE GENOMIC DNA]</scope>
    <source>
        <strain evidence="12 13">MCA 2997</strain>
    </source>
</reference>
<dbReference type="STRING" id="1381753.V2XXJ1"/>